<evidence type="ECO:0000313" key="1">
    <source>
        <dbReference type="EMBL" id="RMZ96821.1"/>
    </source>
</evidence>
<organism evidence="1 2">
    <name type="scientific">Brachionus plicatilis</name>
    <name type="common">Marine rotifer</name>
    <name type="synonym">Brachionus muelleri</name>
    <dbReference type="NCBI Taxonomy" id="10195"/>
    <lineage>
        <taxon>Eukaryota</taxon>
        <taxon>Metazoa</taxon>
        <taxon>Spiralia</taxon>
        <taxon>Gnathifera</taxon>
        <taxon>Rotifera</taxon>
        <taxon>Eurotatoria</taxon>
        <taxon>Monogononta</taxon>
        <taxon>Pseudotrocha</taxon>
        <taxon>Ploima</taxon>
        <taxon>Brachionidae</taxon>
        <taxon>Brachionus</taxon>
    </lineage>
</organism>
<keyword evidence="2" id="KW-1185">Reference proteome</keyword>
<reference evidence="1 2" key="1">
    <citation type="journal article" date="2018" name="Sci. Rep.">
        <title>Genomic signatures of local adaptation to the degree of environmental predictability in rotifers.</title>
        <authorList>
            <person name="Franch-Gras L."/>
            <person name="Hahn C."/>
            <person name="Garcia-Roger E.M."/>
            <person name="Carmona M.J."/>
            <person name="Serra M."/>
            <person name="Gomez A."/>
        </authorList>
    </citation>
    <scope>NUCLEOTIDE SEQUENCE [LARGE SCALE GENOMIC DNA]</scope>
    <source>
        <strain evidence="1">HYR1</strain>
    </source>
</reference>
<name>A0A3M7PCI2_BRAPC</name>
<gene>
    <name evidence="1" type="ORF">BpHYR1_012705</name>
</gene>
<proteinExistence type="predicted"/>
<comment type="caution">
    <text evidence="1">The sequence shown here is derived from an EMBL/GenBank/DDBJ whole genome shotgun (WGS) entry which is preliminary data.</text>
</comment>
<dbReference type="AlphaFoldDB" id="A0A3M7PCI2"/>
<evidence type="ECO:0000313" key="2">
    <source>
        <dbReference type="Proteomes" id="UP000276133"/>
    </source>
</evidence>
<dbReference type="Proteomes" id="UP000276133">
    <property type="component" value="Unassembled WGS sequence"/>
</dbReference>
<dbReference type="EMBL" id="REGN01011875">
    <property type="protein sequence ID" value="RMZ96821.1"/>
    <property type="molecule type" value="Genomic_DNA"/>
</dbReference>
<accession>A0A3M7PCI2</accession>
<sequence length="79" mass="9265">MGKSPSFTKFDDLNIPSIIHMIKFSRHYSKDMWTDLTFRKNRNLLLETCSGASITVFNLSLAPLRFFENFDELILKSKF</sequence>
<protein>
    <submittedName>
        <fullName evidence="1">Uncharacterized protein</fullName>
    </submittedName>
</protein>